<reference evidence="3 4" key="1">
    <citation type="journal article" date="1998" name="Science">
        <title>Genome sequence of the nematode C. elegans: a platform for investigating biology.</title>
        <authorList>
            <consortium name="The C. elegans sequencing consortium"/>
            <person name="Sulson J.E."/>
            <person name="Waterston R."/>
        </authorList>
    </citation>
    <scope>NUCLEOTIDE SEQUENCE [LARGE SCALE GENOMIC DNA]</scope>
    <source>
        <strain evidence="3 4">Bristol N2</strain>
    </source>
</reference>
<dbReference type="UCSC" id="B0336.5b">
    <property type="organism name" value="c. elegans"/>
</dbReference>
<dbReference type="IntAct" id="Q17483">
    <property type="interactions" value="1"/>
</dbReference>
<dbReference type="HOGENOM" id="CLU_117806_0_0_1"/>
<dbReference type="ExpressionAtlas" id="Q17483">
    <property type="expression patterns" value="baseline and differential"/>
</dbReference>
<dbReference type="GeneID" id="175790"/>
<dbReference type="AGR" id="WB:WBGene00015145"/>
<evidence type="ECO:0000313" key="4">
    <source>
        <dbReference type="Proteomes" id="UP000001940"/>
    </source>
</evidence>
<evidence type="ECO:0000259" key="2">
    <source>
        <dbReference type="Pfam" id="PF14949"/>
    </source>
</evidence>
<protein>
    <submittedName>
        <fullName evidence="3">ARF7 effector protein C-terminal domain-containing protein</fullName>
    </submittedName>
</protein>
<proteinExistence type="evidence at protein level"/>
<dbReference type="RefSeq" id="NP_001033343.1">
    <property type="nucleotide sequence ID" value="NM_001038254.6"/>
</dbReference>
<dbReference type="WormBase" id="B0336.5a">
    <property type="protein sequence ID" value="CE29544"/>
    <property type="gene ID" value="WBGene00015145"/>
    <property type="gene designation" value="arle-14"/>
</dbReference>
<evidence type="ECO:0007829" key="6">
    <source>
        <dbReference type="PeptideAtlas" id="Q17483"/>
    </source>
</evidence>
<dbReference type="PANTHER" id="PTHR46536:SF3">
    <property type="entry name" value="ARF7 EFFECTOR PROTEIN C-TERMINAL DOMAIN-CONTAINING PROTEIN"/>
    <property type="match status" value="1"/>
</dbReference>
<gene>
    <name evidence="3 5" type="primary">arle-14</name>
    <name evidence="5" type="ORF">B0336.5</name>
    <name evidence="3" type="ORF">CELE_B0336.5</name>
</gene>
<feature type="region of interest" description="Disordered" evidence="1">
    <location>
        <begin position="47"/>
        <end position="66"/>
    </location>
</feature>
<feature type="compositionally biased region" description="Basic and acidic residues" evidence="1">
    <location>
        <begin position="48"/>
        <end position="58"/>
    </location>
</feature>
<dbReference type="OrthoDB" id="5984406at2759"/>
<name>Q17483_CAEEL</name>
<organism evidence="3 4">
    <name type="scientific">Caenorhabditis elegans</name>
    <dbReference type="NCBI Taxonomy" id="6239"/>
    <lineage>
        <taxon>Eukaryota</taxon>
        <taxon>Metazoa</taxon>
        <taxon>Ecdysozoa</taxon>
        <taxon>Nematoda</taxon>
        <taxon>Chromadorea</taxon>
        <taxon>Rhabditida</taxon>
        <taxon>Rhabditina</taxon>
        <taxon>Rhabditomorpha</taxon>
        <taxon>Rhabditoidea</taxon>
        <taxon>Rhabditidae</taxon>
        <taxon>Peloderinae</taxon>
        <taxon>Caenorhabditis</taxon>
    </lineage>
</organism>
<dbReference type="DIP" id="DIP-24976N"/>
<evidence type="ECO:0000313" key="5">
    <source>
        <dbReference type="WormBase" id="B0336.5a"/>
    </source>
</evidence>
<dbReference type="Proteomes" id="UP000001940">
    <property type="component" value="Chromosome III"/>
</dbReference>
<dbReference type="EMBL" id="BX284603">
    <property type="protein sequence ID" value="CCD61519.1"/>
    <property type="molecule type" value="Genomic_DNA"/>
</dbReference>
<dbReference type="InterPro" id="IPR029264">
    <property type="entry name" value="ARF7EP_C"/>
</dbReference>
<dbReference type="AlphaFoldDB" id="Q17483"/>
<keyword evidence="4" id="KW-1185">Reference proteome</keyword>
<dbReference type="Pfam" id="PF14949">
    <property type="entry name" value="ARF7EP_C"/>
    <property type="match status" value="1"/>
</dbReference>
<evidence type="ECO:0000313" key="3">
    <source>
        <dbReference type="EMBL" id="CCD61519.1"/>
    </source>
</evidence>
<accession>Q17483</accession>
<dbReference type="PANTHER" id="PTHR46536">
    <property type="entry name" value="ARL14 EFFECTOR PROTEIN"/>
    <property type="match status" value="1"/>
</dbReference>
<dbReference type="CTD" id="175790"/>
<evidence type="ECO:0000256" key="1">
    <source>
        <dbReference type="SAM" id="MobiDB-lite"/>
    </source>
</evidence>
<keyword evidence="6" id="KW-1267">Proteomics identification</keyword>
<dbReference type="KEGG" id="cel:CELE_B0336.5"/>
<feature type="domain" description="ARF7 effector protein C-terminal" evidence="2">
    <location>
        <begin position="69"/>
        <end position="177"/>
    </location>
</feature>
<sequence length="201" mass="22538">MSSNDVLAQIAGLAKAAAELENDFSTDSEMQQDSEICDEVDAELFDDFETKPSSRKESSGTSRRTRMAHRELQGLQFANPGDEMSRFLPDSVDIISTNRSKRVAAEKQADLRDEPLHHDKTGKLSVTAKGQTLFFDLCDCLVVECDGCHWPCKQCKSRKCLIGCRQNRKEMVIRVEEMYTVTEAPGPVVNINPYFPGQIKD</sequence>
<dbReference type="Bgee" id="WBGene00015145">
    <property type="expression patterns" value="Expressed in germ line (C elegans) and 4 other cell types or tissues"/>
</dbReference>